<protein>
    <recommendedName>
        <fullName evidence="3">Tetratricopeptide repeat protein</fullName>
    </recommendedName>
</protein>
<dbReference type="SUPFAM" id="SSF48452">
    <property type="entry name" value="TPR-like"/>
    <property type="match status" value="1"/>
</dbReference>
<organism evidence="1 2">
    <name type="scientific">Anatilimnocola aggregata</name>
    <dbReference type="NCBI Taxonomy" id="2528021"/>
    <lineage>
        <taxon>Bacteria</taxon>
        <taxon>Pseudomonadati</taxon>
        <taxon>Planctomycetota</taxon>
        <taxon>Planctomycetia</taxon>
        <taxon>Pirellulales</taxon>
        <taxon>Pirellulaceae</taxon>
        <taxon>Anatilimnocola</taxon>
    </lineage>
</organism>
<reference evidence="1 2" key="1">
    <citation type="submission" date="2019-02" db="EMBL/GenBank/DDBJ databases">
        <title>Deep-cultivation of Planctomycetes and their phenomic and genomic characterization uncovers novel biology.</title>
        <authorList>
            <person name="Wiegand S."/>
            <person name="Jogler M."/>
            <person name="Boedeker C."/>
            <person name="Pinto D."/>
            <person name="Vollmers J."/>
            <person name="Rivas-Marin E."/>
            <person name="Kohn T."/>
            <person name="Peeters S.H."/>
            <person name="Heuer A."/>
            <person name="Rast P."/>
            <person name="Oberbeckmann S."/>
            <person name="Bunk B."/>
            <person name="Jeske O."/>
            <person name="Meyerdierks A."/>
            <person name="Storesund J.E."/>
            <person name="Kallscheuer N."/>
            <person name="Luecker S."/>
            <person name="Lage O.M."/>
            <person name="Pohl T."/>
            <person name="Merkel B.J."/>
            <person name="Hornburger P."/>
            <person name="Mueller R.-W."/>
            <person name="Bruemmer F."/>
            <person name="Labrenz M."/>
            <person name="Spormann A.M."/>
            <person name="Op den Camp H."/>
            <person name="Overmann J."/>
            <person name="Amann R."/>
            <person name="Jetten M.S.M."/>
            <person name="Mascher T."/>
            <person name="Medema M.H."/>
            <person name="Devos D.P."/>
            <person name="Kaster A.-K."/>
            <person name="Ovreas L."/>
            <person name="Rohde M."/>
            <person name="Galperin M.Y."/>
            <person name="Jogler C."/>
        </authorList>
    </citation>
    <scope>NUCLEOTIDE SEQUENCE [LARGE SCALE GENOMIC DNA]</scope>
    <source>
        <strain evidence="1 2">ETA_A8</strain>
    </source>
</reference>
<dbReference type="Gene3D" id="1.25.40.10">
    <property type="entry name" value="Tetratricopeptide repeat domain"/>
    <property type="match status" value="1"/>
</dbReference>
<accession>A0A517YLD9</accession>
<dbReference type="Pfam" id="PF13174">
    <property type="entry name" value="TPR_6"/>
    <property type="match status" value="2"/>
</dbReference>
<dbReference type="KEGG" id="aagg:ETAA8_61990"/>
<dbReference type="AlphaFoldDB" id="A0A517YLD9"/>
<evidence type="ECO:0000313" key="1">
    <source>
        <dbReference type="EMBL" id="QDU31046.1"/>
    </source>
</evidence>
<dbReference type="InterPro" id="IPR019734">
    <property type="entry name" value="TPR_rpt"/>
</dbReference>
<dbReference type="RefSeq" id="WP_145097530.1">
    <property type="nucleotide sequence ID" value="NZ_CP036274.1"/>
</dbReference>
<proteinExistence type="predicted"/>
<gene>
    <name evidence="1" type="ORF">ETAA8_61990</name>
</gene>
<dbReference type="EMBL" id="CP036274">
    <property type="protein sequence ID" value="QDU31046.1"/>
    <property type="molecule type" value="Genomic_DNA"/>
</dbReference>
<sequence>MGFLQRLSNWFSQGGREENLLQQAVDLAKEKQPAEAIKIYNELLRSQSASSILKARALFNRALAYSSLKDDQRAAADLQTLVSSNDAPENVRSAARTQLVRIRNRA</sequence>
<dbReference type="Proteomes" id="UP000315017">
    <property type="component" value="Chromosome"/>
</dbReference>
<evidence type="ECO:0000313" key="2">
    <source>
        <dbReference type="Proteomes" id="UP000315017"/>
    </source>
</evidence>
<keyword evidence="2" id="KW-1185">Reference proteome</keyword>
<name>A0A517YLD9_9BACT</name>
<evidence type="ECO:0008006" key="3">
    <source>
        <dbReference type="Google" id="ProtNLM"/>
    </source>
</evidence>
<dbReference type="InterPro" id="IPR011990">
    <property type="entry name" value="TPR-like_helical_dom_sf"/>
</dbReference>